<comment type="similarity">
    <text evidence="1">Belongs to the 'phage' integrase family.</text>
</comment>
<dbReference type="Pfam" id="PF00589">
    <property type="entry name" value="Phage_integrase"/>
    <property type="match status" value="1"/>
</dbReference>
<dbReference type="Proteomes" id="UP000319700">
    <property type="component" value="Unassembled WGS sequence"/>
</dbReference>
<dbReference type="OrthoDB" id="9801717at2"/>
<dbReference type="PROSITE" id="PS51900">
    <property type="entry name" value="CB"/>
    <property type="match status" value="1"/>
</dbReference>
<gene>
    <name evidence="8" type="ORF">EAH81_27505</name>
</gene>
<keyword evidence="4" id="KW-0233">DNA recombination</keyword>
<evidence type="ECO:0000256" key="1">
    <source>
        <dbReference type="ARBA" id="ARBA00008857"/>
    </source>
</evidence>
<dbReference type="SUPFAM" id="SSF56349">
    <property type="entry name" value="DNA breaking-rejoining enzymes"/>
    <property type="match status" value="1"/>
</dbReference>
<dbReference type="InterPro" id="IPR002104">
    <property type="entry name" value="Integrase_catalytic"/>
</dbReference>
<dbReference type="InterPro" id="IPR011010">
    <property type="entry name" value="DNA_brk_join_enz"/>
</dbReference>
<evidence type="ECO:0000256" key="2">
    <source>
        <dbReference type="ARBA" id="ARBA00022908"/>
    </source>
</evidence>
<protein>
    <submittedName>
        <fullName evidence="8">Integrase</fullName>
    </submittedName>
</protein>
<evidence type="ECO:0000313" key="8">
    <source>
        <dbReference type="EMBL" id="TPG29651.1"/>
    </source>
</evidence>
<dbReference type="GO" id="GO:0015074">
    <property type="term" value="P:DNA integration"/>
    <property type="evidence" value="ECO:0007669"/>
    <property type="project" value="UniProtKB-KW"/>
</dbReference>
<dbReference type="Gene3D" id="1.10.443.10">
    <property type="entry name" value="Intergrase catalytic core"/>
    <property type="match status" value="1"/>
</dbReference>
<evidence type="ECO:0000259" key="7">
    <source>
        <dbReference type="PROSITE" id="PS51900"/>
    </source>
</evidence>
<dbReference type="PROSITE" id="PS51898">
    <property type="entry name" value="TYR_RECOMBINASE"/>
    <property type="match status" value="1"/>
</dbReference>
<evidence type="ECO:0000256" key="3">
    <source>
        <dbReference type="ARBA" id="ARBA00023125"/>
    </source>
</evidence>
<dbReference type="AlphaFoldDB" id="A0A502DZE1"/>
<feature type="domain" description="Tyr recombinase" evidence="6">
    <location>
        <begin position="120"/>
        <end position="305"/>
    </location>
</feature>
<dbReference type="InterPro" id="IPR010998">
    <property type="entry name" value="Integrase_recombinase_N"/>
</dbReference>
<dbReference type="RefSeq" id="WP_140512090.1">
    <property type="nucleotide sequence ID" value="NZ_RCZH01000035.1"/>
</dbReference>
<reference evidence="8 9" key="1">
    <citation type="journal article" date="2019" name="Environ. Microbiol.">
        <title>Species interactions and distinct microbial communities in high Arctic permafrost affected cryosols are associated with the CH4 and CO2 gas fluxes.</title>
        <authorList>
            <person name="Altshuler I."/>
            <person name="Hamel J."/>
            <person name="Turney S."/>
            <person name="Magnuson E."/>
            <person name="Levesque R."/>
            <person name="Greer C."/>
            <person name="Whyte L.G."/>
        </authorList>
    </citation>
    <scope>NUCLEOTIDE SEQUENCE [LARGE SCALE GENOMIC DNA]</scope>
    <source>
        <strain evidence="8 9">42</strain>
    </source>
</reference>
<accession>A0A502DZE1</accession>
<keyword evidence="3 5" id="KW-0238">DNA-binding</keyword>
<evidence type="ECO:0000256" key="4">
    <source>
        <dbReference type="ARBA" id="ARBA00023172"/>
    </source>
</evidence>
<keyword evidence="9" id="KW-1185">Reference proteome</keyword>
<evidence type="ECO:0000256" key="5">
    <source>
        <dbReference type="PROSITE-ProRule" id="PRU01248"/>
    </source>
</evidence>
<dbReference type="Gene3D" id="1.10.150.130">
    <property type="match status" value="1"/>
</dbReference>
<feature type="domain" description="Core-binding (CB)" evidence="7">
    <location>
        <begin position="8"/>
        <end position="100"/>
    </location>
</feature>
<dbReference type="GO" id="GO:0003677">
    <property type="term" value="F:DNA binding"/>
    <property type="evidence" value="ECO:0007669"/>
    <property type="project" value="UniProtKB-UniRule"/>
</dbReference>
<evidence type="ECO:0000313" key="9">
    <source>
        <dbReference type="Proteomes" id="UP000319700"/>
    </source>
</evidence>
<dbReference type="InterPro" id="IPR013762">
    <property type="entry name" value="Integrase-like_cat_sf"/>
</dbReference>
<comment type="caution">
    <text evidence="8">The sequence shown here is derived from an EMBL/GenBank/DDBJ whole genome shotgun (WGS) entry which is preliminary data.</text>
</comment>
<dbReference type="PANTHER" id="PTHR30349:SF41">
    <property type="entry name" value="INTEGRASE_RECOMBINASE PROTEIN MJ0367-RELATED"/>
    <property type="match status" value="1"/>
</dbReference>
<dbReference type="GO" id="GO:0006310">
    <property type="term" value="P:DNA recombination"/>
    <property type="evidence" value="ECO:0007669"/>
    <property type="project" value="UniProtKB-KW"/>
</dbReference>
<dbReference type="PANTHER" id="PTHR30349">
    <property type="entry name" value="PHAGE INTEGRASE-RELATED"/>
    <property type="match status" value="1"/>
</dbReference>
<proteinExistence type="inferred from homology"/>
<organism evidence="8 9">
    <name type="scientific">Flavobacterium pectinovorum</name>
    <dbReference type="NCBI Taxonomy" id="29533"/>
    <lineage>
        <taxon>Bacteria</taxon>
        <taxon>Pseudomonadati</taxon>
        <taxon>Bacteroidota</taxon>
        <taxon>Flavobacteriia</taxon>
        <taxon>Flavobacteriales</taxon>
        <taxon>Flavobacteriaceae</taxon>
        <taxon>Flavobacterium</taxon>
    </lineage>
</organism>
<sequence>MKKTIETPAFQNLLNEFDSYVKVKNYKQGKGTMYQNAVSEFLIWLEASGITAIKTVTSKESVSYFEYLIKRPKHRGNGTLAGKTIKFHLFALGLFVLNLLENRHIENAYYIPSYSGENGKARNALSVDEIKNIYQHCVSDLQRALLSVAYGCGLRRSEITALNVRDIELSKGILIVRNGKGSKRREVPMSNMVVEYLRKYITEERYHKVISKDLIQDALFIHDNGKPMNGEYLNNTLKKMIEQTNDYQLIQKEITLHCLRHSIANHLMEKNAGIDFIRGFLGHSGINTTYIYAVKNKRRKPVTTF</sequence>
<name>A0A502DZE1_9FLAO</name>
<dbReference type="InterPro" id="IPR050090">
    <property type="entry name" value="Tyrosine_recombinase_XerCD"/>
</dbReference>
<dbReference type="InterPro" id="IPR044068">
    <property type="entry name" value="CB"/>
</dbReference>
<evidence type="ECO:0000259" key="6">
    <source>
        <dbReference type="PROSITE" id="PS51898"/>
    </source>
</evidence>
<keyword evidence="2" id="KW-0229">DNA integration</keyword>
<dbReference type="EMBL" id="RCZH01000035">
    <property type="protein sequence ID" value="TPG29651.1"/>
    <property type="molecule type" value="Genomic_DNA"/>
</dbReference>